<evidence type="ECO:0000313" key="3">
    <source>
        <dbReference type="Proteomes" id="UP000093366"/>
    </source>
</evidence>
<proteinExistence type="predicted"/>
<sequence>MFHFRGKLNFNKSSILAFVFISSYYCLANFFVFDIFNLSKGEYLALFWTNAILCGLFSMGSESEKLSFLDDDNEYYKKKAEIKVGFYFAVIAFSIWYIFYEEFVIKMLYNSTSAFAVLAITISLGRLVTRDALSEESDAHKKYLQANFKQSKISALIYLFGTLISIAVFIHGTWVTRF</sequence>
<evidence type="ECO:0000256" key="1">
    <source>
        <dbReference type="SAM" id="Phobius"/>
    </source>
</evidence>
<feature type="transmembrane region" description="Helical" evidence="1">
    <location>
        <begin position="82"/>
        <end position="100"/>
    </location>
</feature>
<gene>
    <name evidence="2" type="ORF">A7985_07960</name>
</gene>
<protein>
    <submittedName>
        <fullName evidence="2">Uncharacterized protein</fullName>
    </submittedName>
</protein>
<feature type="transmembrane region" description="Helical" evidence="1">
    <location>
        <begin position="153"/>
        <end position="174"/>
    </location>
</feature>
<comment type="caution">
    <text evidence="2">The sequence shown here is derived from an EMBL/GenBank/DDBJ whole genome shotgun (WGS) entry which is preliminary data.</text>
</comment>
<dbReference type="EMBL" id="MAUJ01000001">
    <property type="protein sequence ID" value="OCQ23863.1"/>
    <property type="molecule type" value="Genomic_DNA"/>
</dbReference>
<dbReference type="AlphaFoldDB" id="A0A1C0TX20"/>
<keyword evidence="1" id="KW-0812">Transmembrane</keyword>
<feature type="transmembrane region" description="Helical" evidence="1">
    <location>
        <begin position="43"/>
        <end position="61"/>
    </location>
</feature>
<dbReference type="Proteomes" id="UP000093366">
    <property type="component" value="Unassembled WGS sequence"/>
</dbReference>
<dbReference type="RefSeq" id="WP_065789872.1">
    <property type="nucleotide sequence ID" value="NZ_MAUJ01000001.1"/>
</dbReference>
<reference evidence="3" key="1">
    <citation type="submission" date="2016-07" db="EMBL/GenBank/DDBJ databases">
        <authorList>
            <person name="Florea S."/>
            <person name="Webb J.S."/>
            <person name="Jaromczyk J."/>
            <person name="Schardl C.L."/>
        </authorList>
    </citation>
    <scope>NUCLEOTIDE SEQUENCE [LARGE SCALE GENOMIC DNA]</scope>
    <source>
        <strain evidence="3">IPB1</strain>
    </source>
</reference>
<feature type="transmembrane region" description="Helical" evidence="1">
    <location>
        <begin position="112"/>
        <end position="133"/>
    </location>
</feature>
<evidence type="ECO:0000313" key="2">
    <source>
        <dbReference type="EMBL" id="OCQ23863.1"/>
    </source>
</evidence>
<accession>A0A1C0TX20</accession>
<keyword evidence="1" id="KW-0472">Membrane</keyword>
<feature type="transmembrane region" description="Helical" evidence="1">
    <location>
        <begin position="15"/>
        <end position="37"/>
    </location>
</feature>
<name>A0A1C0TX20_9GAMM</name>
<keyword evidence="1" id="KW-1133">Transmembrane helix</keyword>
<organism evidence="2 3">
    <name type="scientific">Pseudoalteromonas luteoviolacea</name>
    <dbReference type="NCBI Taxonomy" id="43657"/>
    <lineage>
        <taxon>Bacteria</taxon>
        <taxon>Pseudomonadati</taxon>
        <taxon>Pseudomonadota</taxon>
        <taxon>Gammaproteobacteria</taxon>
        <taxon>Alteromonadales</taxon>
        <taxon>Pseudoalteromonadaceae</taxon>
        <taxon>Pseudoalteromonas</taxon>
    </lineage>
</organism>